<comment type="caution">
    <text evidence="11">The sequence shown here is derived from an EMBL/GenBank/DDBJ whole genome shotgun (WGS) entry which is preliminary data.</text>
</comment>
<comment type="cofactor">
    <cofactor evidence="1 9">
        <name>pyridoxal 5'-phosphate</name>
        <dbReference type="ChEBI" id="CHEBI:597326"/>
    </cofactor>
</comment>
<comment type="catalytic activity">
    <reaction evidence="8 9">
        <text>(2S,6S)-2,6-diaminopimelate + 2-oxoglutarate = (S)-2,3,4,5-tetrahydrodipicolinate + L-glutamate + H2O + H(+)</text>
        <dbReference type="Rhea" id="RHEA:23988"/>
        <dbReference type="ChEBI" id="CHEBI:15377"/>
        <dbReference type="ChEBI" id="CHEBI:15378"/>
        <dbReference type="ChEBI" id="CHEBI:16810"/>
        <dbReference type="ChEBI" id="CHEBI:16845"/>
        <dbReference type="ChEBI" id="CHEBI:29985"/>
        <dbReference type="ChEBI" id="CHEBI:57609"/>
        <dbReference type="EC" id="2.6.1.83"/>
    </reaction>
</comment>
<keyword evidence="5 9" id="KW-0032">Aminotransferase</keyword>
<organism evidence="11 12">
    <name type="scientific">Candidatus Avidehalobacter gallistercoris</name>
    <dbReference type="NCBI Taxonomy" id="2840694"/>
    <lineage>
        <taxon>Bacteria</taxon>
        <taxon>Bacillati</taxon>
        <taxon>Bacillota</taxon>
        <taxon>Clostridia</taxon>
        <taxon>Eubacteriales</taxon>
        <taxon>Peptococcaceae</taxon>
        <taxon>Peptococcaceae incertae sedis</taxon>
        <taxon>Candidatus Avidehalobacter</taxon>
    </lineage>
</organism>
<comment type="subunit">
    <text evidence="9">Homodimer.</text>
</comment>
<gene>
    <name evidence="9" type="primary">dapL</name>
    <name evidence="11" type="ORF">IAB00_02200</name>
</gene>
<comment type="pathway">
    <text evidence="2 9">Amino-acid biosynthesis; L-lysine biosynthesis via DAP pathway; LL-2,6-diaminopimelate from (S)-tetrahydrodipicolinate (aminotransferase route): step 1/1.</text>
</comment>
<dbReference type="AlphaFoldDB" id="A0A9D1HJ69"/>
<feature type="binding site" evidence="9">
    <location>
        <position position="246"/>
    </location>
    <ligand>
        <name>pyridoxal 5'-phosphate</name>
        <dbReference type="ChEBI" id="CHEBI:597326"/>
    </ligand>
</feature>
<dbReference type="GO" id="GO:0033362">
    <property type="term" value="P:lysine biosynthetic process via diaminopimelate, diaminopimelate-aminotransferase pathway"/>
    <property type="evidence" value="ECO:0007669"/>
    <property type="project" value="UniProtKB-UniRule"/>
</dbReference>
<evidence type="ECO:0000256" key="6">
    <source>
        <dbReference type="ARBA" id="ARBA00022679"/>
    </source>
</evidence>
<dbReference type="Gene3D" id="3.90.1150.10">
    <property type="entry name" value="Aspartate Aminotransferase, domain 1"/>
    <property type="match status" value="1"/>
</dbReference>
<dbReference type="EC" id="2.6.1.83" evidence="3 9"/>
<feature type="binding site" evidence="9">
    <location>
        <position position="176"/>
    </location>
    <ligand>
        <name>substrate</name>
    </ligand>
</feature>
<evidence type="ECO:0000256" key="4">
    <source>
        <dbReference type="ARBA" id="ARBA00018052"/>
    </source>
</evidence>
<feature type="binding site" evidence="9">
    <location>
        <begin position="235"/>
        <end position="237"/>
    </location>
    <ligand>
        <name>pyridoxal 5'-phosphate</name>
        <dbReference type="ChEBI" id="CHEBI:597326"/>
    </ligand>
</feature>
<feature type="binding site" evidence="9">
    <location>
        <position position="281"/>
    </location>
    <ligand>
        <name>pyridoxal 5'-phosphate</name>
        <dbReference type="ChEBI" id="CHEBI:597326"/>
    </ligand>
</feature>
<dbReference type="EMBL" id="DVMH01000014">
    <property type="protein sequence ID" value="HIU10054.1"/>
    <property type="molecule type" value="Genomic_DNA"/>
</dbReference>
<feature type="binding site" evidence="9">
    <location>
        <position position="15"/>
    </location>
    <ligand>
        <name>substrate</name>
    </ligand>
</feature>
<proteinExistence type="inferred from homology"/>
<dbReference type="PANTHER" id="PTHR43144">
    <property type="entry name" value="AMINOTRANSFERASE"/>
    <property type="match status" value="1"/>
</dbReference>
<keyword evidence="7 9" id="KW-0663">Pyridoxal phosphate</keyword>
<dbReference type="Proteomes" id="UP000824124">
    <property type="component" value="Unassembled WGS sequence"/>
</dbReference>
<dbReference type="InterPro" id="IPR015422">
    <property type="entry name" value="PyrdxlP-dep_Trfase_small"/>
</dbReference>
<feature type="binding site" evidence="9">
    <location>
        <position position="109"/>
    </location>
    <ligand>
        <name>substrate</name>
    </ligand>
</feature>
<dbReference type="InterPro" id="IPR019942">
    <property type="entry name" value="DapL/ALD1"/>
</dbReference>
<feature type="binding site" evidence="9">
    <location>
        <position position="377"/>
    </location>
    <ligand>
        <name>substrate</name>
    </ligand>
</feature>
<dbReference type="InterPro" id="IPR004839">
    <property type="entry name" value="Aminotransferase_I/II_large"/>
</dbReference>
<reference evidence="11" key="2">
    <citation type="journal article" date="2021" name="PeerJ">
        <title>Extensive microbial diversity within the chicken gut microbiome revealed by metagenomics and culture.</title>
        <authorList>
            <person name="Gilroy R."/>
            <person name="Ravi A."/>
            <person name="Getino M."/>
            <person name="Pursley I."/>
            <person name="Horton D.L."/>
            <person name="Alikhan N.F."/>
            <person name="Baker D."/>
            <person name="Gharbi K."/>
            <person name="Hall N."/>
            <person name="Watson M."/>
            <person name="Adriaenssens E.M."/>
            <person name="Foster-Nyarko E."/>
            <person name="Jarju S."/>
            <person name="Secka A."/>
            <person name="Antonio M."/>
            <person name="Oren A."/>
            <person name="Chaudhuri R.R."/>
            <person name="La Ragione R."/>
            <person name="Hildebrand F."/>
            <person name="Pallen M.J."/>
        </authorList>
    </citation>
    <scope>NUCLEOTIDE SEQUENCE</scope>
    <source>
        <strain evidence="11">2830</strain>
    </source>
</reference>
<dbReference type="Gene3D" id="3.40.640.10">
    <property type="entry name" value="Type I PLP-dependent aspartate aminotransferase-like (Major domain)"/>
    <property type="match status" value="1"/>
</dbReference>
<dbReference type="NCBIfam" id="TIGR03542">
    <property type="entry name" value="DAPAT_plant"/>
    <property type="match status" value="1"/>
</dbReference>
<dbReference type="InterPro" id="IPR015421">
    <property type="entry name" value="PyrdxlP-dep_Trfase_major"/>
</dbReference>
<evidence type="ECO:0000256" key="9">
    <source>
        <dbReference type="HAMAP-Rule" id="MF_01642"/>
    </source>
</evidence>
<dbReference type="CDD" id="cd00609">
    <property type="entry name" value="AAT_like"/>
    <property type="match status" value="1"/>
</dbReference>
<keyword evidence="6 9" id="KW-0808">Transferase</keyword>
<feature type="binding site" evidence="9">
    <location>
        <position position="281"/>
    </location>
    <ligand>
        <name>substrate</name>
    </ligand>
</feature>
<evidence type="ECO:0000256" key="5">
    <source>
        <dbReference type="ARBA" id="ARBA00022576"/>
    </source>
</evidence>
<feature type="binding site" evidence="9">
    <location>
        <position position="207"/>
    </location>
    <ligand>
        <name>pyridoxal 5'-phosphate</name>
        <dbReference type="ChEBI" id="CHEBI:597326"/>
    </ligand>
</feature>
<reference evidence="11" key="1">
    <citation type="submission" date="2020-10" db="EMBL/GenBank/DDBJ databases">
        <authorList>
            <person name="Gilroy R."/>
        </authorList>
    </citation>
    <scope>NUCLEOTIDE SEQUENCE</scope>
    <source>
        <strain evidence="11">2830</strain>
    </source>
</reference>
<dbReference type="FunFam" id="3.40.640.10:FF:000099">
    <property type="entry name" value="LL-diaminopimelate aminotransferase, chloroplastic"/>
    <property type="match status" value="1"/>
</dbReference>
<name>A0A9D1HJ69_9FIRM</name>
<evidence type="ECO:0000256" key="7">
    <source>
        <dbReference type="ARBA" id="ARBA00022898"/>
    </source>
</evidence>
<comment type="similarity">
    <text evidence="9">Belongs to the class-I pyridoxal-phosphate-dependent aminotransferase family. LL-diaminopimelate aminotransferase subfamily.</text>
</comment>
<feature type="binding site" evidence="9">
    <location>
        <position position="72"/>
    </location>
    <ligand>
        <name>pyridoxal 5'-phosphate</name>
        <dbReference type="ChEBI" id="CHEBI:597326"/>
    </ligand>
</feature>
<protein>
    <recommendedName>
        <fullName evidence="4 9">LL-diaminopimelate aminotransferase</fullName>
        <shortName evidence="9">DAP-AT</shortName>
        <shortName evidence="9">DAP-aminotransferase</shortName>
        <shortName evidence="9">LL-DAP-aminotransferase</shortName>
        <ecNumber evidence="3 9">2.6.1.83</ecNumber>
    </recommendedName>
</protein>
<comment type="function">
    <text evidence="9">Involved in the synthesis of meso-diaminopimelate (m-DAP or DL-DAP), required for both lysine and peptidoglycan biosynthesis. Catalyzes the direct conversion of tetrahydrodipicolinate to LL-diaminopimelate.</text>
</comment>
<feature type="binding site" evidence="9">
    <location>
        <begin position="108"/>
        <end position="109"/>
    </location>
    <ligand>
        <name>pyridoxal 5'-phosphate</name>
        <dbReference type="ChEBI" id="CHEBI:597326"/>
    </ligand>
</feature>
<feature type="binding site" evidence="9">
    <location>
        <position position="42"/>
    </location>
    <ligand>
        <name>substrate</name>
    </ligand>
</feature>
<evidence type="ECO:0000256" key="1">
    <source>
        <dbReference type="ARBA" id="ARBA00001933"/>
    </source>
</evidence>
<feature type="domain" description="Aminotransferase class I/classII large" evidence="10">
    <location>
        <begin position="36"/>
        <end position="394"/>
    </location>
</feature>
<evidence type="ECO:0000313" key="11">
    <source>
        <dbReference type="EMBL" id="HIU10054.1"/>
    </source>
</evidence>
<feature type="binding site" evidence="9">
    <location>
        <position position="176"/>
    </location>
    <ligand>
        <name>pyridoxal 5'-phosphate</name>
        <dbReference type="ChEBI" id="CHEBI:597326"/>
    </ligand>
</feature>
<dbReference type="HAMAP" id="MF_01642">
    <property type="entry name" value="DapL_aminotrans_1"/>
    <property type="match status" value="1"/>
</dbReference>
<dbReference type="InterPro" id="IPR015424">
    <property type="entry name" value="PyrdxlP-dep_Trfase"/>
</dbReference>
<feature type="binding site" evidence="9">
    <location>
        <position position="132"/>
    </location>
    <ligand>
        <name>pyridoxal 5'-phosphate</name>
        <dbReference type="ChEBI" id="CHEBI:597326"/>
    </ligand>
</feature>
<sequence>MVLINENFLQLQNSYLFSTIAQKRAAYQAAHPEAGIISLGIGDVTQPLCPAVVAAMHEAVNEMAQAATFRGYGPEQGYDFLRQAILEHDYLARGVTLDEDEIFISDGSKSDTGNIGDILGAANVVAITDPVYPVYVDTNVMAGREIKILPTNASNGFCAVPPDFHTDVVYLCSPNNPTGTVLNREQLTAWVDYAKREGALLLFDAAYKAFITDPELPQSIYEIPGAKECAIEFCSFSKTAGFTGTRCAFAVVPKALMGQTAAGEKVSLNALWNRRHTTKFNGTPYIVQRGAAAIYTPEGKAQVQQTLAYYRENAKLIKSALTDLGFTCFGGEHSPYVWLEAPAGMTSWDFFDLLLEQLNVVGTPGSGFGPSGEGYFRLTAFGSHEQTAEAIERFRNYFGKK</sequence>
<evidence type="ECO:0000256" key="8">
    <source>
        <dbReference type="ARBA" id="ARBA00051934"/>
    </source>
</evidence>
<dbReference type="GO" id="GO:0010285">
    <property type="term" value="F:L,L-diaminopimelate aminotransferase activity"/>
    <property type="evidence" value="ECO:0007669"/>
    <property type="project" value="UniProtKB-UniRule"/>
</dbReference>
<evidence type="ECO:0000313" key="12">
    <source>
        <dbReference type="Proteomes" id="UP000824124"/>
    </source>
</evidence>
<evidence type="ECO:0000259" key="10">
    <source>
        <dbReference type="Pfam" id="PF00155"/>
    </source>
</evidence>
<feature type="binding site" evidence="9">
    <location>
        <position position="132"/>
    </location>
    <ligand>
        <name>substrate</name>
    </ligand>
</feature>
<accession>A0A9D1HJ69</accession>
<dbReference type="Pfam" id="PF00155">
    <property type="entry name" value="Aminotran_1_2"/>
    <property type="match status" value="1"/>
</dbReference>
<dbReference type="GO" id="GO:0030170">
    <property type="term" value="F:pyridoxal phosphate binding"/>
    <property type="evidence" value="ECO:0007669"/>
    <property type="project" value="UniProtKB-UniRule"/>
</dbReference>
<evidence type="ECO:0000256" key="3">
    <source>
        <dbReference type="ARBA" id="ARBA00013138"/>
    </source>
</evidence>
<dbReference type="SUPFAM" id="SSF53383">
    <property type="entry name" value="PLP-dependent transferases"/>
    <property type="match status" value="1"/>
</dbReference>
<evidence type="ECO:0000256" key="2">
    <source>
        <dbReference type="ARBA" id="ARBA00004982"/>
    </source>
</evidence>
<feature type="modified residue" description="N6-(pyridoxal phosphate)lysine" evidence="9">
    <location>
        <position position="238"/>
    </location>
</feature>